<dbReference type="GO" id="GO:0006450">
    <property type="term" value="P:regulation of translational fidelity"/>
    <property type="evidence" value="ECO:0007669"/>
    <property type="project" value="TreeGrafter"/>
</dbReference>
<dbReference type="GO" id="GO:0005737">
    <property type="term" value="C:cytoplasm"/>
    <property type="evidence" value="ECO:0007669"/>
    <property type="project" value="UniProtKB-SubCell"/>
</dbReference>
<dbReference type="AlphaFoldDB" id="A0A0F9RHG7"/>
<reference evidence="13" key="1">
    <citation type="journal article" date="2015" name="Nature">
        <title>Complex archaea that bridge the gap between prokaryotes and eukaryotes.</title>
        <authorList>
            <person name="Spang A."/>
            <person name="Saw J.H."/>
            <person name="Jorgensen S.L."/>
            <person name="Zaremba-Niedzwiedzka K."/>
            <person name="Martijn J."/>
            <person name="Lind A.E."/>
            <person name="van Eijk R."/>
            <person name="Schleper C."/>
            <person name="Guy L."/>
            <person name="Ettema T.J."/>
        </authorList>
    </citation>
    <scope>NUCLEOTIDE SEQUENCE</scope>
</reference>
<evidence type="ECO:0000256" key="11">
    <source>
        <dbReference type="ARBA" id="ARBA00048366"/>
    </source>
</evidence>
<dbReference type="SUPFAM" id="SSF55821">
    <property type="entry name" value="YrdC/RibB"/>
    <property type="match status" value="1"/>
</dbReference>
<evidence type="ECO:0000256" key="9">
    <source>
        <dbReference type="ARBA" id="ARBA00022840"/>
    </source>
</evidence>
<keyword evidence="6" id="KW-0819">tRNA processing</keyword>
<dbReference type="PROSITE" id="PS51163">
    <property type="entry name" value="YRDC"/>
    <property type="match status" value="1"/>
</dbReference>
<dbReference type="InterPro" id="IPR006070">
    <property type="entry name" value="Sua5-like_dom"/>
</dbReference>
<comment type="catalytic activity">
    <reaction evidence="11">
        <text>L-threonine + hydrogencarbonate + ATP = L-threonylcarbamoyladenylate + diphosphate + H2O</text>
        <dbReference type="Rhea" id="RHEA:36407"/>
        <dbReference type="ChEBI" id="CHEBI:15377"/>
        <dbReference type="ChEBI" id="CHEBI:17544"/>
        <dbReference type="ChEBI" id="CHEBI:30616"/>
        <dbReference type="ChEBI" id="CHEBI:33019"/>
        <dbReference type="ChEBI" id="CHEBI:57926"/>
        <dbReference type="ChEBI" id="CHEBI:73682"/>
        <dbReference type="EC" id="2.7.7.87"/>
    </reaction>
</comment>
<feature type="domain" description="YrdC-like" evidence="12">
    <location>
        <begin position="12"/>
        <end position="191"/>
    </location>
</feature>
<dbReference type="InterPro" id="IPR017945">
    <property type="entry name" value="DHBP_synth_RibB-like_a/b_dom"/>
</dbReference>
<keyword evidence="4" id="KW-0963">Cytoplasm</keyword>
<comment type="caution">
    <text evidence="13">The sequence shown here is derived from an EMBL/GenBank/DDBJ whole genome shotgun (WGS) entry which is preliminary data.</text>
</comment>
<dbReference type="GO" id="GO:0005524">
    <property type="term" value="F:ATP binding"/>
    <property type="evidence" value="ECO:0007669"/>
    <property type="project" value="UniProtKB-KW"/>
</dbReference>
<evidence type="ECO:0000313" key="13">
    <source>
        <dbReference type="EMBL" id="KKN16718.1"/>
    </source>
</evidence>
<protein>
    <recommendedName>
        <fullName evidence="10">L-threonylcarbamoyladenylate synthase</fullName>
        <ecNumber evidence="3">2.7.7.87</ecNumber>
    </recommendedName>
    <alternativeName>
        <fullName evidence="10">L-threonylcarbamoyladenylate synthase</fullName>
    </alternativeName>
</protein>
<dbReference type="GO" id="GO:0003725">
    <property type="term" value="F:double-stranded RNA binding"/>
    <property type="evidence" value="ECO:0007669"/>
    <property type="project" value="InterPro"/>
</dbReference>
<dbReference type="EMBL" id="LAZR01003586">
    <property type="protein sequence ID" value="KKN16718.1"/>
    <property type="molecule type" value="Genomic_DNA"/>
</dbReference>
<dbReference type="GO" id="GO:0000049">
    <property type="term" value="F:tRNA binding"/>
    <property type="evidence" value="ECO:0007669"/>
    <property type="project" value="TreeGrafter"/>
</dbReference>
<evidence type="ECO:0000256" key="4">
    <source>
        <dbReference type="ARBA" id="ARBA00022490"/>
    </source>
</evidence>
<comment type="subcellular location">
    <subcellularLocation>
        <location evidence="1">Cytoplasm</location>
    </subcellularLocation>
</comment>
<evidence type="ECO:0000259" key="12">
    <source>
        <dbReference type="PROSITE" id="PS51163"/>
    </source>
</evidence>
<keyword evidence="9" id="KW-0067">ATP-binding</keyword>
<dbReference type="PANTHER" id="PTHR17490:SF16">
    <property type="entry name" value="THREONYLCARBAMOYL-AMP SYNTHASE"/>
    <property type="match status" value="1"/>
</dbReference>
<dbReference type="EC" id="2.7.7.87" evidence="3"/>
<evidence type="ECO:0000256" key="7">
    <source>
        <dbReference type="ARBA" id="ARBA00022695"/>
    </source>
</evidence>
<name>A0A0F9RHG7_9ZZZZ</name>
<evidence type="ECO:0000256" key="10">
    <source>
        <dbReference type="ARBA" id="ARBA00029774"/>
    </source>
</evidence>
<dbReference type="GO" id="GO:0008033">
    <property type="term" value="P:tRNA processing"/>
    <property type="evidence" value="ECO:0007669"/>
    <property type="project" value="UniProtKB-KW"/>
</dbReference>
<dbReference type="Pfam" id="PF01300">
    <property type="entry name" value="Sua5_yciO_yrdC"/>
    <property type="match status" value="1"/>
</dbReference>
<evidence type="ECO:0000256" key="3">
    <source>
        <dbReference type="ARBA" id="ARBA00012584"/>
    </source>
</evidence>
<organism evidence="13">
    <name type="scientific">marine sediment metagenome</name>
    <dbReference type="NCBI Taxonomy" id="412755"/>
    <lineage>
        <taxon>unclassified sequences</taxon>
        <taxon>metagenomes</taxon>
        <taxon>ecological metagenomes</taxon>
    </lineage>
</organism>
<keyword evidence="8" id="KW-0547">Nucleotide-binding</keyword>
<gene>
    <name evidence="13" type="ORF">LCGC14_0973030</name>
</gene>
<proteinExistence type="inferred from homology"/>
<keyword evidence="5" id="KW-0808">Transferase</keyword>
<dbReference type="PANTHER" id="PTHR17490">
    <property type="entry name" value="SUA5"/>
    <property type="match status" value="1"/>
</dbReference>
<evidence type="ECO:0000256" key="8">
    <source>
        <dbReference type="ARBA" id="ARBA00022741"/>
    </source>
</evidence>
<evidence type="ECO:0000256" key="1">
    <source>
        <dbReference type="ARBA" id="ARBA00004496"/>
    </source>
</evidence>
<dbReference type="NCBIfam" id="TIGR00057">
    <property type="entry name" value="L-threonylcarbamoyladenylate synthase"/>
    <property type="match status" value="1"/>
</dbReference>
<sequence>MDILKFSKSESASIAKKTAHVLLRGELVVLPTDTVYGVMAIATDEAAVAKLYAAKKRDLKKPSAVLVYTLGTATDYLGNGSVTKLGQRFWPGPLTIVKESTKKIGGWSKIGVRIPDDDFLLKVLAQVEKPVMATSANISGEPAPINLDSVSSKVLEKTSLAVDKGRTVLAEESTVVEMSDSAPNILREGPISLAQIEKVLADG</sequence>
<accession>A0A0F9RHG7</accession>
<comment type="similarity">
    <text evidence="2">Belongs to the SUA5 family.</text>
</comment>
<keyword evidence="7" id="KW-0548">Nucleotidyltransferase</keyword>
<evidence type="ECO:0000256" key="5">
    <source>
        <dbReference type="ARBA" id="ARBA00022679"/>
    </source>
</evidence>
<dbReference type="GO" id="GO:0061710">
    <property type="term" value="F:L-threonylcarbamoyladenylate synthase"/>
    <property type="evidence" value="ECO:0007669"/>
    <property type="project" value="UniProtKB-EC"/>
</dbReference>
<evidence type="ECO:0000256" key="6">
    <source>
        <dbReference type="ARBA" id="ARBA00022694"/>
    </source>
</evidence>
<dbReference type="Gene3D" id="3.90.870.10">
    <property type="entry name" value="DHBP synthase"/>
    <property type="match status" value="1"/>
</dbReference>
<evidence type="ECO:0000256" key="2">
    <source>
        <dbReference type="ARBA" id="ARBA00007663"/>
    </source>
</evidence>
<dbReference type="InterPro" id="IPR050156">
    <property type="entry name" value="TC-AMP_synthase_SUA5"/>
</dbReference>